<dbReference type="SUPFAM" id="SSF52540">
    <property type="entry name" value="P-loop containing nucleoside triphosphate hydrolases"/>
    <property type="match status" value="1"/>
</dbReference>
<sequence length="248" mass="28956">MSEINVAKETIKLYAKQLKLPTFAQYTSIIKRMDSNMGYEEFLIELMKKEVASRQENQQKRRIHKAGFPYLKTLDEFDYTRLKYVEQAFIWELATCEFISKRQNVIMIGNTGTGKTHISIGLGLKACKEGHNVKFYTVANLVTELTEAQEYKKLLKFEKQLEKVDLLILDELSYLCFNRNQADLLFRIISDRSEKGSVIVSTNLEFSRWTEMFENTTMVAALVDRLTFRSHVLNMNGESFRRDNSQIE</sequence>
<evidence type="ECO:0000313" key="6">
    <source>
        <dbReference type="Proteomes" id="UP000215301"/>
    </source>
</evidence>
<dbReference type="InterPro" id="IPR027417">
    <property type="entry name" value="P-loop_NTPase"/>
</dbReference>
<proteinExistence type="inferred from homology"/>
<dbReference type="PANTHER" id="PTHR30050:SF4">
    <property type="entry name" value="ATP-BINDING PROTEIN RV3427C IN INSERTION SEQUENCE-RELATED"/>
    <property type="match status" value="1"/>
</dbReference>
<feature type="domain" description="AAA+ ATPase" evidence="4">
    <location>
        <begin position="101"/>
        <end position="236"/>
    </location>
</feature>
<gene>
    <name evidence="5" type="ORF">CE561_04250</name>
</gene>
<dbReference type="AlphaFoldDB" id="A0A231VL55"/>
<keyword evidence="3" id="KW-0067">ATP-binding</keyword>
<dbReference type="Pfam" id="PF01695">
    <property type="entry name" value="IstB_IS21"/>
    <property type="match status" value="1"/>
</dbReference>
<dbReference type="EMBL" id="NKHD01000010">
    <property type="protein sequence ID" value="OXT08797.1"/>
    <property type="molecule type" value="Genomic_DNA"/>
</dbReference>
<dbReference type="Gene3D" id="3.40.50.300">
    <property type="entry name" value="P-loop containing nucleotide triphosphate hydrolases"/>
    <property type="match status" value="1"/>
</dbReference>
<protein>
    <submittedName>
        <fullName evidence="5">AAA family ATPase</fullName>
    </submittedName>
</protein>
<reference evidence="5 6" key="1">
    <citation type="submission" date="2017-06" db="EMBL/GenBank/DDBJ databases">
        <title>Isolation and characterization of a thermophilic and butanogenic Thermoanaerobacterium thermosaccharolyticum M5 capable of efficient degradation of hemicellulose.</title>
        <authorList>
            <person name="Xin F."/>
            <person name="Jiang Y."/>
        </authorList>
    </citation>
    <scope>NUCLEOTIDE SEQUENCE [LARGE SCALE GENOMIC DNA]</scope>
    <source>
        <strain evidence="5 6">M5</strain>
    </source>
</reference>
<dbReference type="PIRSF" id="PIRSF003073">
    <property type="entry name" value="DNAC_TnpB_IstB"/>
    <property type="match status" value="1"/>
</dbReference>
<name>A0A231VL55_THETR</name>
<dbReference type="GO" id="GO:0005524">
    <property type="term" value="F:ATP binding"/>
    <property type="evidence" value="ECO:0007669"/>
    <property type="project" value="UniProtKB-KW"/>
</dbReference>
<organism evidence="5 6">
    <name type="scientific">Thermoanaerobacterium thermosaccharolyticum</name>
    <name type="common">Clostridium thermosaccharolyticum</name>
    <dbReference type="NCBI Taxonomy" id="1517"/>
    <lineage>
        <taxon>Bacteria</taxon>
        <taxon>Bacillati</taxon>
        <taxon>Bacillota</taxon>
        <taxon>Clostridia</taxon>
        <taxon>Thermoanaerobacterales</taxon>
        <taxon>Thermoanaerobacteraceae</taxon>
        <taxon>Thermoanaerobacterium</taxon>
    </lineage>
</organism>
<dbReference type="InterPro" id="IPR003593">
    <property type="entry name" value="AAA+_ATPase"/>
</dbReference>
<comment type="similarity">
    <text evidence="1">Belongs to the IS21/IS1162 putative ATP-binding protein family.</text>
</comment>
<dbReference type="RefSeq" id="WP_094044321.1">
    <property type="nucleotide sequence ID" value="NZ_NKHD01000010.1"/>
</dbReference>
<dbReference type="Proteomes" id="UP000215301">
    <property type="component" value="Unassembled WGS sequence"/>
</dbReference>
<dbReference type="NCBIfam" id="NF038214">
    <property type="entry name" value="IS21_help_AAA"/>
    <property type="match status" value="1"/>
</dbReference>
<dbReference type="PANTHER" id="PTHR30050">
    <property type="entry name" value="CHROMOSOMAL REPLICATION INITIATOR PROTEIN DNAA"/>
    <property type="match status" value="1"/>
</dbReference>
<dbReference type="CDD" id="cd00009">
    <property type="entry name" value="AAA"/>
    <property type="match status" value="1"/>
</dbReference>
<evidence type="ECO:0000256" key="1">
    <source>
        <dbReference type="ARBA" id="ARBA00008059"/>
    </source>
</evidence>
<dbReference type="SMART" id="SM00382">
    <property type="entry name" value="AAA"/>
    <property type="match status" value="1"/>
</dbReference>
<evidence type="ECO:0000256" key="2">
    <source>
        <dbReference type="ARBA" id="ARBA00022741"/>
    </source>
</evidence>
<dbReference type="InterPro" id="IPR047661">
    <property type="entry name" value="IstB"/>
</dbReference>
<evidence type="ECO:0000259" key="4">
    <source>
        <dbReference type="SMART" id="SM00382"/>
    </source>
</evidence>
<evidence type="ECO:0000256" key="3">
    <source>
        <dbReference type="ARBA" id="ARBA00022840"/>
    </source>
</evidence>
<dbReference type="InterPro" id="IPR002611">
    <property type="entry name" value="IstB_ATP-bd"/>
</dbReference>
<dbReference type="GO" id="GO:0006260">
    <property type="term" value="P:DNA replication"/>
    <property type="evidence" value="ECO:0007669"/>
    <property type="project" value="TreeGrafter"/>
</dbReference>
<comment type="caution">
    <text evidence="5">The sequence shown here is derived from an EMBL/GenBank/DDBJ whole genome shotgun (WGS) entry which is preliminary data.</text>
</comment>
<dbReference type="InterPro" id="IPR028350">
    <property type="entry name" value="DNAC/IstB-like"/>
</dbReference>
<accession>A0A231VL55</accession>
<keyword evidence="2" id="KW-0547">Nucleotide-binding</keyword>
<evidence type="ECO:0000313" key="5">
    <source>
        <dbReference type="EMBL" id="OXT08797.1"/>
    </source>
</evidence>